<organism evidence="2 3">
    <name type="scientific">Nephila pilipes</name>
    <name type="common">Giant wood spider</name>
    <name type="synonym">Nephila maculata</name>
    <dbReference type="NCBI Taxonomy" id="299642"/>
    <lineage>
        <taxon>Eukaryota</taxon>
        <taxon>Metazoa</taxon>
        <taxon>Ecdysozoa</taxon>
        <taxon>Arthropoda</taxon>
        <taxon>Chelicerata</taxon>
        <taxon>Arachnida</taxon>
        <taxon>Araneae</taxon>
        <taxon>Araneomorphae</taxon>
        <taxon>Entelegynae</taxon>
        <taxon>Araneoidea</taxon>
        <taxon>Nephilidae</taxon>
        <taxon>Nephila</taxon>
    </lineage>
</organism>
<protein>
    <recommendedName>
        <fullName evidence="4">Spider venom protein</fullName>
    </recommendedName>
</protein>
<keyword evidence="3" id="KW-1185">Reference proteome</keyword>
<gene>
    <name evidence="2" type="ORF">NPIL_270091</name>
</gene>
<proteinExistence type="predicted"/>
<accession>A0A8X6UB20</accession>
<evidence type="ECO:0008006" key="4">
    <source>
        <dbReference type="Google" id="ProtNLM"/>
    </source>
</evidence>
<keyword evidence="1" id="KW-0732">Signal</keyword>
<dbReference type="AlphaFoldDB" id="A0A8X6UB20"/>
<feature type="chain" id="PRO_5036498140" description="Spider venom protein" evidence="1">
    <location>
        <begin position="23"/>
        <end position="91"/>
    </location>
</feature>
<comment type="caution">
    <text evidence="2">The sequence shown here is derived from an EMBL/GenBank/DDBJ whole genome shotgun (WGS) entry which is preliminary data.</text>
</comment>
<reference evidence="2" key="1">
    <citation type="submission" date="2020-08" db="EMBL/GenBank/DDBJ databases">
        <title>Multicomponent nature underlies the extraordinary mechanical properties of spider dragline silk.</title>
        <authorList>
            <person name="Kono N."/>
            <person name="Nakamura H."/>
            <person name="Mori M."/>
            <person name="Yoshida Y."/>
            <person name="Ohtoshi R."/>
            <person name="Malay A.D."/>
            <person name="Moran D.A.P."/>
            <person name="Tomita M."/>
            <person name="Numata K."/>
            <person name="Arakawa K."/>
        </authorList>
    </citation>
    <scope>NUCLEOTIDE SEQUENCE</scope>
</reference>
<sequence>MWRTRKCVILLMIISFILITEQANIDASSRSHAIHKRSCNVRGEECLKDIECCSAECVCSTNVCKCGTRPKVKTPRSKPQSLAQRLICRYR</sequence>
<dbReference type="Proteomes" id="UP000887013">
    <property type="component" value="Unassembled WGS sequence"/>
</dbReference>
<evidence type="ECO:0000256" key="1">
    <source>
        <dbReference type="SAM" id="SignalP"/>
    </source>
</evidence>
<evidence type="ECO:0000313" key="2">
    <source>
        <dbReference type="EMBL" id="GFT92644.1"/>
    </source>
</evidence>
<name>A0A8X6UB20_NEPPI</name>
<feature type="signal peptide" evidence="1">
    <location>
        <begin position="1"/>
        <end position="22"/>
    </location>
</feature>
<dbReference type="EMBL" id="BMAW01025470">
    <property type="protein sequence ID" value="GFT92644.1"/>
    <property type="molecule type" value="Genomic_DNA"/>
</dbReference>
<dbReference type="OrthoDB" id="6412286at2759"/>
<evidence type="ECO:0000313" key="3">
    <source>
        <dbReference type="Proteomes" id="UP000887013"/>
    </source>
</evidence>